<organism evidence="1">
    <name type="scientific">Rhizophora mucronata</name>
    <name type="common">Asiatic mangrove</name>
    <dbReference type="NCBI Taxonomy" id="61149"/>
    <lineage>
        <taxon>Eukaryota</taxon>
        <taxon>Viridiplantae</taxon>
        <taxon>Streptophyta</taxon>
        <taxon>Embryophyta</taxon>
        <taxon>Tracheophyta</taxon>
        <taxon>Spermatophyta</taxon>
        <taxon>Magnoliopsida</taxon>
        <taxon>eudicotyledons</taxon>
        <taxon>Gunneridae</taxon>
        <taxon>Pentapetalae</taxon>
        <taxon>rosids</taxon>
        <taxon>fabids</taxon>
        <taxon>Malpighiales</taxon>
        <taxon>Rhizophoraceae</taxon>
        <taxon>Rhizophora</taxon>
    </lineage>
</organism>
<protein>
    <submittedName>
        <fullName evidence="1">Uncharacterized protein</fullName>
    </submittedName>
</protein>
<reference evidence="1" key="1">
    <citation type="submission" date="2018-02" db="EMBL/GenBank/DDBJ databases">
        <title>Rhizophora mucronata_Transcriptome.</title>
        <authorList>
            <person name="Meera S.P."/>
            <person name="Sreeshan A."/>
            <person name="Augustine A."/>
        </authorList>
    </citation>
    <scope>NUCLEOTIDE SEQUENCE</scope>
    <source>
        <tissue evidence="1">Leaf</tissue>
    </source>
</reference>
<proteinExistence type="predicted"/>
<sequence>MDLDICIYIVSTCKFKGQFLRLRYQFQSWMFLRKSCILKIGGTNLRYCLDGWAYGLY</sequence>
<dbReference type="AlphaFoldDB" id="A0A2P2PM75"/>
<accession>A0A2P2PM75</accession>
<name>A0A2P2PM75_RHIMU</name>
<dbReference type="EMBL" id="GGEC01075340">
    <property type="protein sequence ID" value="MBX55824.1"/>
    <property type="molecule type" value="Transcribed_RNA"/>
</dbReference>
<evidence type="ECO:0000313" key="1">
    <source>
        <dbReference type="EMBL" id="MBX55824.1"/>
    </source>
</evidence>